<reference evidence="1" key="1">
    <citation type="submission" date="2020-05" db="EMBL/GenBank/DDBJ databases">
        <title>Chitinophaga laudate sp. nov., isolated from a tropical peat swamp.</title>
        <authorList>
            <person name="Goh C.B.S."/>
            <person name="Lee M.S."/>
            <person name="Parimannan S."/>
            <person name="Pasbakhsh P."/>
            <person name="Yule C.M."/>
            <person name="Rajandas H."/>
            <person name="Loke S."/>
            <person name="Croft L."/>
            <person name="Tan J.B.L."/>
        </authorList>
    </citation>
    <scope>NUCLEOTIDE SEQUENCE</scope>
    <source>
        <strain evidence="1">Mgbs1</strain>
    </source>
</reference>
<protein>
    <submittedName>
        <fullName evidence="1">Uncharacterized protein</fullName>
    </submittedName>
</protein>
<evidence type="ECO:0000313" key="1">
    <source>
        <dbReference type="EMBL" id="NSL87611.1"/>
    </source>
</evidence>
<evidence type="ECO:0000313" key="2">
    <source>
        <dbReference type="Proteomes" id="UP000281028"/>
    </source>
</evidence>
<dbReference type="EMBL" id="RIAR02000001">
    <property type="protein sequence ID" value="NSL87611.1"/>
    <property type="molecule type" value="Genomic_DNA"/>
</dbReference>
<dbReference type="Proteomes" id="UP000281028">
    <property type="component" value="Unassembled WGS sequence"/>
</dbReference>
<dbReference type="AlphaFoldDB" id="A0A9Q5D9B0"/>
<organism evidence="1 2">
    <name type="scientific">Chitinophaga solisilvae</name>
    <dbReference type="NCBI Taxonomy" id="1233460"/>
    <lineage>
        <taxon>Bacteria</taxon>
        <taxon>Pseudomonadati</taxon>
        <taxon>Bacteroidota</taxon>
        <taxon>Chitinophagia</taxon>
        <taxon>Chitinophagales</taxon>
        <taxon>Chitinophagaceae</taxon>
        <taxon>Chitinophaga</taxon>
    </lineage>
</organism>
<keyword evidence="2" id="KW-1185">Reference proteome</keyword>
<sequence>MLNTIFITAAILLCFCIVRQLIVLATTIQYLSKDKVLLQQKAAEEDAYLFVKGLY</sequence>
<name>A0A9Q5D9B0_9BACT</name>
<comment type="caution">
    <text evidence="1">The sequence shown here is derived from an EMBL/GenBank/DDBJ whole genome shotgun (WGS) entry which is preliminary data.</text>
</comment>
<accession>A0A9Q5D9B0</accession>
<dbReference type="OrthoDB" id="9964244at2"/>
<proteinExistence type="predicted"/>
<gene>
    <name evidence="1" type="ORF">ECE50_012260</name>
</gene>